<dbReference type="GO" id="GO:0055085">
    <property type="term" value="P:transmembrane transport"/>
    <property type="evidence" value="ECO:0007669"/>
    <property type="project" value="InterPro"/>
</dbReference>
<comment type="caution">
    <text evidence="10">The sequence shown here is derived from an EMBL/GenBank/DDBJ whole genome shotgun (WGS) entry which is preliminary data.</text>
</comment>
<dbReference type="SUPFAM" id="SSF161098">
    <property type="entry name" value="MetI-like"/>
    <property type="match status" value="1"/>
</dbReference>
<feature type="transmembrane region" description="Helical" evidence="7">
    <location>
        <begin position="38"/>
        <end position="58"/>
    </location>
</feature>
<dbReference type="GO" id="GO:0005886">
    <property type="term" value="C:plasma membrane"/>
    <property type="evidence" value="ECO:0007669"/>
    <property type="project" value="UniProtKB-SubCell"/>
</dbReference>
<dbReference type="Gene3D" id="1.10.3720.10">
    <property type="entry name" value="MetI-like"/>
    <property type="match status" value="1"/>
</dbReference>
<evidence type="ECO:0000256" key="5">
    <source>
        <dbReference type="ARBA" id="ARBA00022989"/>
    </source>
</evidence>
<gene>
    <name evidence="10" type="ORF">HNP84_010315</name>
</gene>
<keyword evidence="4 7" id="KW-0812">Transmembrane</keyword>
<evidence type="ECO:0000256" key="1">
    <source>
        <dbReference type="ARBA" id="ARBA00004651"/>
    </source>
</evidence>
<protein>
    <submittedName>
        <fullName evidence="10">Multiple sugar transport system permease protein/arabinosaccharide transport system permease protein</fullName>
    </submittedName>
</protein>
<dbReference type="PANTHER" id="PTHR43744:SF12">
    <property type="entry name" value="ABC TRANSPORTER PERMEASE PROTEIN MG189-RELATED"/>
    <property type="match status" value="1"/>
</dbReference>
<proteinExistence type="inferred from homology"/>
<evidence type="ECO:0000313" key="10">
    <source>
        <dbReference type="EMBL" id="MBB5140547.1"/>
    </source>
</evidence>
<keyword evidence="10" id="KW-0762">Sugar transport</keyword>
<keyword evidence="5 7" id="KW-1133">Transmembrane helix</keyword>
<dbReference type="Pfam" id="PF00528">
    <property type="entry name" value="BPD_transp_1"/>
    <property type="match status" value="1"/>
</dbReference>
<keyword evidence="11" id="KW-1185">Reference proteome</keyword>
<evidence type="ECO:0000256" key="3">
    <source>
        <dbReference type="ARBA" id="ARBA00022475"/>
    </source>
</evidence>
<comment type="subcellular location">
    <subcellularLocation>
        <location evidence="1 7">Cell membrane</location>
        <topology evidence="1 7">Multi-pass membrane protein</topology>
    </subcellularLocation>
</comment>
<feature type="transmembrane region" description="Helical" evidence="7">
    <location>
        <begin position="209"/>
        <end position="231"/>
    </location>
</feature>
<feature type="transmembrane region" description="Helical" evidence="7">
    <location>
        <begin position="164"/>
        <end position="183"/>
    </location>
</feature>
<evidence type="ECO:0000313" key="11">
    <source>
        <dbReference type="Proteomes" id="UP000578449"/>
    </source>
</evidence>
<organism evidence="10 11">
    <name type="scientific">Thermocatellispora tengchongensis</name>
    <dbReference type="NCBI Taxonomy" id="1073253"/>
    <lineage>
        <taxon>Bacteria</taxon>
        <taxon>Bacillati</taxon>
        <taxon>Actinomycetota</taxon>
        <taxon>Actinomycetes</taxon>
        <taxon>Streptosporangiales</taxon>
        <taxon>Streptosporangiaceae</taxon>
        <taxon>Thermocatellispora</taxon>
    </lineage>
</organism>
<feature type="region of interest" description="Disordered" evidence="8">
    <location>
        <begin position="1"/>
        <end position="32"/>
    </location>
</feature>
<evidence type="ECO:0000256" key="4">
    <source>
        <dbReference type="ARBA" id="ARBA00022692"/>
    </source>
</evidence>
<dbReference type="AlphaFoldDB" id="A0A840PTS0"/>
<dbReference type="EMBL" id="JACHGN010000046">
    <property type="protein sequence ID" value="MBB5140547.1"/>
    <property type="molecule type" value="Genomic_DNA"/>
</dbReference>
<evidence type="ECO:0000256" key="7">
    <source>
        <dbReference type="RuleBase" id="RU363032"/>
    </source>
</evidence>
<dbReference type="PROSITE" id="PS50928">
    <property type="entry name" value="ABC_TM1"/>
    <property type="match status" value="1"/>
</dbReference>
<comment type="similarity">
    <text evidence="7">Belongs to the binding-protein-dependent transport system permease family.</text>
</comment>
<reference evidence="10 11" key="1">
    <citation type="submission" date="2020-08" db="EMBL/GenBank/DDBJ databases">
        <title>Genomic Encyclopedia of Type Strains, Phase IV (KMG-IV): sequencing the most valuable type-strain genomes for metagenomic binning, comparative biology and taxonomic classification.</title>
        <authorList>
            <person name="Goeker M."/>
        </authorList>
    </citation>
    <scope>NUCLEOTIDE SEQUENCE [LARGE SCALE GENOMIC DNA]</scope>
    <source>
        <strain evidence="10 11">DSM 45615</strain>
    </source>
</reference>
<feature type="transmembrane region" description="Helical" evidence="7">
    <location>
        <begin position="269"/>
        <end position="288"/>
    </location>
</feature>
<keyword evidence="2 7" id="KW-0813">Transport</keyword>
<feature type="transmembrane region" description="Helical" evidence="7">
    <location>
        <begin position="94"/>
        <end position="121"/>
    </location>
</feature>
<evidence type="ECO:0000256" key="2">
    <source>
        <dbReference type="ARBA" id="ARBA00022448"/>
    </source>
</evidence>
<dbReference type="Proteomes" id="UP000578449">
    <property type="component" value="Unassembled WGS sequence"/>
</dbReference>
<dbReference type="InterPro" id="IPR035906">
    <property type="entry name" value="MetI-like_sf"/>
</dbReference>
<evidence type="ECO:0000256" key="6">
    <source>
        <dbReference type="ARBA" id="ARBA00023136"/>
    </source>
</evidence>
<feature type="compositionally biased region" description="Low complexity" evidence="8">
    <location>
        <begin position="1"/>
        <end position="26"/>
    </location>
</feature>
<evidence type="ECO:0000259" key="9">
    <source>
        <dbReference type="PROSITE" id="PS50928"/>
    </source>
</evidence>
<accession>A0A840PTS0</accession>
<name>A0A840PTS0_9ACTN</name>
<feature type="transmembrane region" description="Helical" evidence="7">
    <location>
        <begin position="133"/>
        <end position="158"/>
    </location>
</feature>
<keyword evidence="6 7" id="KW-0472">Membrane</keyword>
<dbReference type="PANTHER" id="PTHR43744">
    <property type="entry name" value="ABC TRANSPORTER PERMEASE PROTEIN MG189-RELATED-RELATED"/>
    <property type="match status" value="1"/>
</dbReference>
<feature type="domain" description="ABC transmembrane type-1" evidence="9">
    <location>
        <begin position="98"/>
        <end position="288"/>
    </location>
</feature>
<keyword evidence="3" id="KW-1003">Cell membrane</keyword>
<dbReference type="InterPro" id="IPR000515">
    <property type="entry name" value="MetI-like"/>
</dbReference>
<dbReference type="CDD" id="cd06261">
    <property type="entry name" value="TM_PBP2"/>
    <property type="match status" value="1"/>
</dbReference>
<evidence type="ECO:0000256" key="8">
    <source>
        <dbReference type="SAM" id="MobiDB-lite"/>
    </source>
</evidence>
<sequence>MSAMATRPAGTATRPAAGAPTVPAGTTRRRRPSGSRGLLYLFLVALTVMFALPLLWAVTSSFKPRGDIFTYPPQPLPIPFTLENYTRLLETQPFWGWFLTSTVVAVLSTTLSVFVCSLAGFAFAKYRFRGKRMLFDVMFSSLAVPFAVIVVPLFVVLVKAGVTNVYFSLIVPWVAPAFGIFMMRQYVEQAVPDSILEAGRLDGASEFGLFLRVVVPLLRPALGALAVWSFLNSYNSFFWPLIVVSDPAQYTLPLGIQALYGAEGRQVDMVLAGSVLAAVPSLIMFLLLRKQLLDGLTAGAVKS</sequence>